<keyword evidence="2" id="KW-0698">rRNA processing</keyword>
<evidence type="ECO:0000256" key="2">
    <source>
        <dbReference type="RuleBase" id="RU367065"/>
    </source>
</evidence>
<reference evidence="4 5" key="1">
    <citation type="submission" date="2015-09" db="EMBL/GenBank/DDBJ databases">
        <title>Draft genome of the parasitic nematode Teladorsagia circumcincta isolate WARC Sus (inbred).</title>
        <authorList>
            <person name="Mitreva M."/>
        </authorList>
    </citation>
    <scope>NUCLEOTIDE SEQUENCE [LARGE SCALE GENOMIC DNA]</scope>
    <source>
        <strain evidence="4 5">S</strain>
    </source>
</reference>
<dbReference type="InterPro" id="IPR040191">
    <property type="entry name" value="UTP10"/>
</dbReference>
<gene>
    <name evidence="4" type="ORF">TELCIR_16669</name>
</gene>
<comment type="function">
    <text evidence="2">Involved in nucleolar processing of pre-18S ribosomal RNA.</text>
</comment>
<dbReference type="EMBL" id="KZ352995">
    <property type="protein sequence ID" value="PIO61795.1"/>
    <property type="molecule type" value="Genomic_DNA"/>
</dbReference>
<sequence length="204" mass="23025">MEVRVIPEHFAKAVIDLSHEEKPLICLFSLLANYFEQKNRVAVTYSRDVLLKNVFLKGLEFRAHERNVEAGNVERSVFKSLLAMAEVLTENTLRSVVNGFVDWAEQGLKPSASNGERSRLITLYSFANSFYDSFNTLALPYFGRLVEMSAKILNACNATILSDSSLLLINGKKGTIEELEADMLIVHVIGFISNCARHREFFTQ</sequence>
<dbReference type="InterPro" id="IPR012954">
    <property type="entry name" value="BP28_C_dom"/>
</dbReference>
<dbReference type="GO" id="GO:0045943">
    <property type="term" value="P:positive regulation of transcription by RNA polymerase I"/>
    <property type="evidence" value="ECO:0007669"/>
    <property type="project" value="TreeGrafter"/>
</dbReference>
<dbReference type="PANTHER" id="PTHR13457">
    <property type="entry name" value="BAP28"/>
    <property type="match status" value="1"/>
</dbReference>
<dbReference type="GO" id="GO:0034455">
    <property type="term" value="C:t-UTP complex"/>
    <property type="evidence" value="ECO:0007669"/>
    <property type="project" value="TreeGrafter"/>
</dbReference>
<proteinExistence type="inferred from homology"/>
<accession>A0A2G9TV43</accession>
<dbReference type="PANTHER" id="PTHR13457:SF1">
    <property type="entry name" value="HEAT REPEAT-CONTAINING PROTEIN 1"/>
    <property type="match status" value="1"/>
</dbReference>
<dbReference type="GO" id="GO:0030515">
    <property type="term" value="F:snoRNA binding"/>
    <property type="evidence" value="ECO:0007669"/>
    <property type="project" value="TreeGrafter"/>
</dbReference>
<dbReference type="Pfam" id="PF08146">
    <property type="entry name" value="BP28CT"/>
    <property type="match status" value="1"/>
</dbReference>
<keyword evidence="2" id="KW-0690">Ribosome biogenesis</keyword>
<evidence type="ECO:0000256" key="1">
    <source>
        <dbReference type="ARBA" id="ARBA00023242"/>
    </source>
</evidence>
<dbReference type="GO" id="GO:0030686">
    <property type="term" value="C:90S preribosome"/>
    <property type="evidence" value="ECO:0007669"/>
    <property type="project" value="TreeGrafter"/>
</dbReference>
<dbReference type="GO" id="GO:0032040">
    <property type="term" value="C:small-subunit processome"/>
    <property type="evidence" value="ECO:0007669"/>
    <property type="project" value="TreeGrafter"/>
</dbReference>
<evidence type="ECO:0000313" key="4">
    <source>
        <dbReference type="EMBL" id="PIO61795.1"/>
    </source>
</evidence>
<organism evidence="4 5">
    <name type="scientific">Teladorsagia circumcincta</name>
    <name type="common">Brown stomach worm</name>
    <name type="synonym">Ostertagia circumcincta</name>
    <dbReference type="NCBI Taxonomy" id="45464"/>
    <lineage>
        <taxon>Eukaryota</taxon>
        <taxon>Metazoa</taxon>
        <taxon>Ecdysozoa</taxon>
        <taxon>Nematoda</taxon>
        <taxon>Chromadorea</taxon>
        <taxon>Rhabditida</taxon>
        <taxon>Rhabditina</taxon>
        <taxon>Rhabditomorpha</taxon>
        <taxon>Strongyloidea</taxon>
        <taxon>Trichostrongylidae</taxon>
        <taxon>Teladorsagia</taxon>
    </lineage>
</organism>
<protein>
    <recommendedName>
        <fullName evidence="2">HEAT repeat-containing protein 1</fullName>
    </recommendedName>
</protein>
<keyword evidence="1 2" id="KW-0539">Nucleus</keyword>
<dbReference type="GO" id="GO:0000462">
    <property type="term" value="P:maturation of SSU-rRNA from tricistronic rRNA transcript (SSU-rRNA, 5.8S rRNA, LSU-rRNA)"/>
    <property type="evidence" value="ECO:0007669"/>
    <property type="project" value="TreeGrafter"/>
</dbReference>
<keyword evidence="2" id="KW-0687">Ribonucleoprotein</keyword>
<dbReference type="AlphaFoldDB" id="A0A2G9TV43"/>
<keyword evidence="5" id="KW-1185">Reference proteome</keyword>
<evidence type="ECO:0000313" key="5">
    <source>
        <dbReference type="Proteomes" id="UP000230423"/>
    </source>
</evidence>
<dbReference type="Proteomes" id="UP000230423">
    <property type="component" value="Unassembled WGS sequence"/>
</dbReference>
<dbReference type="SMART" id="SM01036">
    <property type="entry name" value="BP28CT"/>
    <property type="match status" value="1"/>
</dbReference>
<feature type="domain" description="BP28 C-terminal" evidence="3">
    <location>
        <begin position="40"/>
        <end position="183"/>
    </location>
</feature>
<comment type="similarity">
    <text evidence="2">Belongs to the HEATR1/UTP10 family.</text>
</comment>
<name>A0A2G9TV43_TELCI</name>
<evidence type="ECO:0000259" key="3">
    <source>
        <dbReference type="SMART" id="SM01036"/>
    </source>
</evidence>
<dbReference type="OrthoDB" id="5797127at2759"/>
<comment type="subcellular location">
    <subcellularLocation>
        <location evidence="2">Nucleus</location>
        <location evidence="2">Nucleolus</location>
    </subcellularLocation>
</comment>